<dbReference type="Pfam" id="PF00990">
    <property type="entry name" value="GGDEF"/>
    <property type="match status" value="1"/>
</dbReference>
<dbReference type="Gene3D" id="3.30.70.270">
    <property type="match status" value="1"/>
</dbReference>
<dbReference type="SUPFAM" id="SSF55785">
    <property type="entry name" value="PYP-like sensor domain (PAS domain)"/>
    <property type="match status" value="1"/>
</dbReference>
<dbReference type="CDD" id="cd01949">
    <property type="entry name" value="GGDEF"/>
    <property type="match status" value="1"/>
</dbReference>
<keyword evidence="1" id="KW-0812">Transmembrane</keyword>
<dbReference type="SMART" id="SM00267">
    <property type="entry name" value="GGDEF"/>
    <property type="match status" value="1"/>
</dbReference>
<dbReference type="Gene3D" id="3.30.450.40">
    <property type="match status" value="1"/>
</dbReference>
<keyword evidence="1" id="KW-0472">Membrane</keyword>
<proteinExistence type="predicted"/>
<dbReference type="InterPro" id="IPR001633">
    <property type="entry name" value="EAL_dom"/>
</dbReference>
<evidence type="ECO:0000256" key="1">
    <source>
        <dbReference type="SAM" id="Phobius"/>
    </source>
</evidence>
<feature type="domain" description="GGDEF" evidence="3">
    <location>
        <begin position="513"/>
        <end position="646"/>
    </location>
</feature>
<keyword evidence="5" id="KW-1185">Reference proteome</keyword>
<feature type="domain" description="EAL" evidence="2">
    <location>
        <begin position="655"/>
        <end position="911"/>
    </location>
</feature>
<dbReference type="RefSeq" id="WP_189372597.1">
    <property type="nucleotide sequence ID" value="NZ_BMYW01000001.1"/>
</dbReference>
<sequence length="919" mass="101942">MPTLIARLAWGGGTLVTLLVPLIFFIVGHQSEAARLESALQVGVYSNIKPSDSAPGASWGSFHSPQAVLAALDWLPDETGIRITDENQQVLAEKNQEPPPPLLTRSSTLELNADDSAQLTLSRSLRPLLLYSLLMTLPGLILGIITFVTLRDLPMRVFRRTLQEIAIRKVTEEKLAKSLSIFSATLESTADGIFVTDVYGREVVANKRFRDMWHLHQSASLYANNNETLAELSNKLRDPTAFAATIKDLSKHIDVNQGSTLELRDGRHFEWNSQPQFVNGRVVGRVTSFRDISDRKQAEALLAIENEVLEMVVCGQPLKAALGVLADHVEVLSGEMFCTILFRKDSEGAELACVSGRSLPSNVVERLIHHEQVVLGKVFAAITQQENVPKHGLSDEYSGVIENIGSQPIWTDYCKLMASHGVHACFAVAVRSADRSLLGLIVAHYRTPSKQQPHDRELMWVAAHLVHIAMERRQAEERLQDLAHYDSLTRLPNRALFHDRLHQAMTRLERSKGLVALMFIDLDRFKTINDTLGHDLGDQLLCDTAARLLACVRDVDTVARLGGDEFTIILEQISKAEDAAGIASKIIEMFAAPFHLGHQETFVTPSIGITIFPSDSDNSSHLIKYADTAMYRAKEDGGNGYRFFTSEMNTLASDRLEMENGLRRALARGEFEVYYQPKLNLADGRIIGAEALLRWRHPQRGLVSPGEFIPILEETGLIEQVGSWVLQAVCQQIRLWQTTSALPPLVIAVNLSGRQLQRSNLATTIADILEETGVEPRFLELEVTESMLMHDPQCAVDVLMQIRNKGILHIDVDDFGTGYSSLSYLKQFPIDCLKLDKSFVDGLPLDEDDIAISQAVIAMAHSLRLTVIAEGVEREEQLAFLRDNGCDIIQGYIISPPVPAPAFAQLVLAHSQQHSTTLP</sequence>
<evidence type="ECO:0000313" key="4">
    <source>
        <dbReference type="EMBL" id="GGX80454.1"/>
    </source>
</evidence>
<dbReference type="SUPFAM" id="SSF55781">
    <property type="entry name" value="GAF domain-like"/>
    <property type="match status" value="1"/>
</dbReference>
<name>A0ABQ2YD60_9NEIS</name>
<dbReference type="InterPro" id="IPR043128">
    <property type="entry name" value="Rev_trsase/Diguanyl_cyclase"/>
</dbReference>
<dbReference type="SMART" id="SM00052">
    <property type="entry name" value="EAL"/>
    <property type="match status" value="1"/>
</dbReference>
<dbReference type="CDD" id="cd01948">
    <property type="entry name" value="EAL"/>
    <property type="match status" value="1"/>
</dbReference>
<dbReference type="PANTHER" id="PTHR44757:SF2">
    <property type="entry name" value="BIOFILM ARCHITECTURE MAINTENANCE PROTEIN MBAA"/>
    <property type="match status" value="1"/>
</dbReference>
<dbReference type="SUPFAM" id="SSF141868">
    <property type="entry name" value="EAL domain-like"/>
    <property type="match status" value="1"/>
</dbReference>
<dbReference type="Pfam" id="PF00563">
    <property type="entry name" value="EAL"/>
    <property type="match status" value="1"/>
</dbReference>
<dbReference type="InterPro" id="IPR000160">
    <property type="entry name" value="GGDEF_dom"/>
</dbReference>
<feature type="transmembrane region" description="Helical" evidence="1">
    <location>
        <begin position="128"/>
        <end position="150"/>
    </location>
</feature>
<dbReference type="InterPro" id="IPR035965">
    <property type="entry name" value="PAS-like_dom_sf"/>
</dbReference>
<dbReference type="NCBIfam" id="TIGR00229">
    <property type="entry name" value="sensory_box"/>
    <property type="match status" value="1"/>
</dbReference>
<evidence type="ECO:0000259" key="3">
    <source>
        <dbReference type="PROSITE" id="PS50887"/>
    </source>
</evidence>
<dbReference type="Proteomes" id="UP000600877">
    <property type="component" value="Unassembled WGS sequence"/>
</dbReference>
<dbReference type="InterPro" id="IPR000014">
    <property type="entry name" value="PAS"/>
</dbReference>
<evidence type="ECO:0000259" key="2">
    <source>
        <dbReference type="PROSITE" id="PS50883"/>
    </source>
</evidence>
<feature type="transmembrane region" description="Helical" evidence="1">
    <location>
        <begin position="6"/>
        <end position="27"/>
    </location>
</feature>
<dbReference type="SUPFAM" id="SSF55073">
    <property type="entry name" value="Nucleotide cyclase"/>
    <property type="match status" value="1"/>
</dbReference>
<gene>
    <name evidence="4" type="ORF">GCM10011290_05140</name>
</gene>
<dbReference type="PANTHER" id="PTHR44757">
    <property type="entry name" value="DIGUANYLATE CYCLASE DGCP"/>
    <property type="match status" value="1"/>
</dbReference>
<reference evidence="5" key="1">
    <citation type="journal article" date="2019" name="Int. J. Syst. Evol. Microbiol.">
        <title>The Global Catalogue of Microorganisms (GCM) 10K type strain sequencing project: providing services to taxonomists for standard genome sequencing and annotation.</title>
        <authorList>
            <consortium name="The Broad Institute Genomics Platform"/>
            <consortium name="The Broad Institute Genome Sequencing Center for Infectious Disease"/>
            <person name="Wu L."/>
            <person name="Ma J."/>
        </authorList>
    </citation>
    <scope>NUCLEOTIDE SEQUENCE [LARGE SCALE GENOMIC DNA]</scope>
    <source>
        <strain evidence="5">KCTC 32041</strain>
    </source>
</reference>
<dbReference type="InterPro" id="IPR035919">
    <property type="entry name" value="EAL_sf"/>
</dbReference>
<evidence type="ECO:0000313" key="5">
    <source>
        <dbReference type="Proteomes" id="UP000600877"/>
    </source>
</evidence>
<dbReference type="Gene3D" id="3.20.20.450">
    <property type="entry name" value="EAL domain"/>
    <property type="match status" value="1"/>
</dbReference>
<accession>A0ABQ2YD60</accession>
<organism evidence="4 5">
    <name type="scientific">Vogesella alkaliphila</name>
    <dbReference type="NCBI Taxonomy" id="1193621"/>
    <lineage>
        <taxon>Bacteria</taxon>
        <taxon>Pseudomonadati</taxon>
        <taxon>Pseudomonadota</taxon>
        <taxon>Betaproteobacteria</taxon>
        <taxon>Neisseriales</taxon>
        <taxon>Chromobacteriaceae</taxon>
        <taxon>Vogesella</taxon>
    </lineage>
</organism>
<comment type="caution">
    <text evidence="4">The sequence shown here is derived from an EMBL/GenBank/DDBJ whole genome shotgun (WGS) entry which is preliminary data.</text>
</comment>
<keyword evidence="1" id="KW-1133">Transmembrane helix</keyword>
<dbReference type="Gene3D" id="3.30.450.20">
    <property type="entry name" value="PAS domain"/>
    <property type="match status" value="1"/>
</dbReference>
<dbReference type="PROSITE" id="PS50883">
    <property type="entry name" value="EAL"/>
    <property type="match status" value="1"/>
</dbReference>
<dbReference type="EMBL" id="BMYW01000001">
    <property type="protein sequence ID" value="GGX80454.1"/>
    <property type="molecule type" value="Genomic_DNA"/>
</dbReference>
<dbReference type="PROSITE" id="PS50887">
    <property type="entry name" value="GGDEF"/>
    <property type="match status" value="1"/>
</dbReference>
<protein>
    <submittedName>
        <fullName evidence="4">Bifunctional diguanylate cyclase/phosphodiesterase</fullName>
    </submittedName>
</protein>
<dbReference type="NCBIfam" id="TIGR00254">
    <property type="entry name" value="GGDEF"/>
    <property type="match status" value="1"/>
</dbReference>
<dbReference type="InterPro" id="IPR029016">
    <property type="entry name" value="GAF-like_dom_sf"/>
</dbReference>
<dbReference type="PIRSF" id="PIRSF005925">
    <property type="entry name" value="Dos"/>
    <property type="match status" value="1"/>
</dbReference>
<dbReference type="InterPro" id="IPR052155">
    <property type="entry name" value="Biofilm_reg_signaling"/>
</dbReference>
<dbReference type="InterPro" id="IPR029787">
    <property type="entry name" value="Nucleotide_cyclase"/>
</dbReference>
<dbReference type="InterPro" id="IPR012226">
    <property type="entry name" value="Diguanyl_cyclase/Pdiesterase"/>
</dbReference>